<dbReference type="EMBL" id="FMHG01000001">
    <property type="protein sequence ID" value="SCJ74738.1"/>
    <property type="molecule type" value="Genomic_DNA"/>
</dbReference>
<protein>
    <submittedName>
        <fullName evidence="3">Uncharacterized protein</fullName>
    </submittedName>
</protein>
<gene>
    <name evidence="3" type="ORF">SAMEA3545359_01769</name>
</gene>
<reference evidence="3" key="1">
    <citation type="submission" date="2015-09" db="EMBL/GenBank/DDBJ databases">
        <authorList>
            <consortium name="Pathogen Informatics"/>
        </authorList>
    </citation>
    <scope>NUCLEOTIDE SEQUENCE</scope>
    <source>
        <strain evidence="3">2789STDY5834896</strain>
    </source>
</reference>
<feature type="chain" id="PRO_5038960033" evidence="2">
    <location>
        <begin position="25"/>
        <end position="110"/>
    </location>
</feature>
<proteinExistence type="predicted"/>
<evidence type="ECO:0000313" key="3">
    <source>
        <dbReference type="EMBL" id="SCJ74738.1"/>
    </source>
</evidence>
<feature type="region of interest" description="Disordered" evidence="1">
    <location>
        <begin position="85"/>
        <end position="110"/>
    </location>
</feature>
<evidence type="ECO:0000256" key="1">
    <source>
        <dbReference type="SAM" id="MobiDB-lite"/>
    </source>
</evidence>
<dbReference type="AlphaFoldDB" id="A0A1C6IY99"/>
<accession>A0A1C6IY99</accession>
<evidence type="ECO:0000256" key="2">
    <source>
        <dbReference type="SAM" id="SignalP"/>
    </source>
</evidence>
<keyword evidence="2" id="KW-0732">Signal</keyword>
<sequence length="110" mass="11037">MCFAKISLAISLAGMLLAAPVRTAATQVQQPAEATAPAAAAAYQQSVETAPVCPREDCPRADCPYAPGTCSGGCAQQLGQCPNGAGNGGRGSGHHGSGHGQQRRDGSCRQ</sequence>
<name>A0A1C6IY99_9FIRM</name>
<organism evidence="3">
    <name type="scientific">uncultured Anaerotruncus sp</name>
    <dbReference type="NCBI Taxonomy" id="905011"/>
    <lineage>
        <taxon>Bacteria</taxon>
        <taxon>Bacillati</taxon>
        <taxon>Bacillota</taxon>
        <taxon>Clostridia</taxon>
        <taxon>Eubacteriales</taxon>
        <taxon>Oscillospiraceae</taxon>
        <taxon>Anaerotruncus</taxon>
        <taxon>environmental samples</taxon>
    </lineage>
</organism>
<feature type="signal peptide" evidence="2">
    <location>
        <begin position="1"/>
        <end position="24"/>
    </location>
</feature>